<dbReference type="GO" id="GO:0045211">
    <property type="term" value="C:postsynaptic membrane"/>
    <property type="evidence" value="ECO:0007669"/>
    <property type="project" value="UniProtKB-SubCell"/>
</dbReference>
<dbReference type="InterPro" id="IPR019594">
    <property type="entry name" value="Glu/Gly-bd"/>
</dbReference>
<reference evidence="23" key="1">
    <citation type="submission" date="2025-08" db="UniProtKB">
        <authorList>
            <consortium name="RefSeq"/>
        </authorList>
    </citation>
    <scope>IDENTIFICATION</scope>
    <source>
        <tissue evidence="23">Tentacle</tissue>
    </source>
</reference>
<keyword evidence="19" id="KW-0732">Signal</keyword>
<dbReference type="Pfam" id="PF00060">
    <property type="entry name" value="Lig_chan"/>
    <property type="match status" value="1"/>
</dbReference>
<evidence type="ECO:0000256" key="17">
    <source>
        <dbReference type="PIRSR" id="PIRSR601508-3"/>
    </source>
</evidence>
<dbReference type="PANTHER" id="PTHR18966">
    <property type="entry name" value="IONOTROPIC GLUTAMATE RECEPTOR"/>
    <property type="match status" value="1"/>
</dbReference>
<dbReference type="GeneID" id="116288240"/>
<dbReference type="InterPro" id="IPR001320">
    <property type="entry name" value="Iontro_rcpt_C"/>
</dbReference>
<keyword evidence="4 18" id="KW-0812">Transmembrane</keyword>
<sequence length="844" mass="95125">MNMLNTKESEILHSSLWFMVLLLCCIIQGESCVPIKIEMNTESDIEFLATQRALQMYNESNFTFESRNKNNMTAINLYEYVQSLLDHDVAVIIEGMGTSKQSCSASAVANIPLIRIHDRVNREISTSLQFCQPSFALNAGYEDYSEAVMSILDMFGWNTMTLIYDTDRFHEVAFFSSLSLARNCQLHYINAQHTNEDPKSDDNIYRIVKQIQTLSSQVHILFIDIEMIKKILEKVLLCHTNQSNTIWIISGAVPMKLSAINSHIVIGFRQSLNDEAAARDLVANITNHLAGSKDPSLGDYEEDVALASDAVLVAMDAIRKQIADGFWTRGNSSKTVTKRGSILNKYISKVSTRGMTGSIAFDEKGRRKDVQFDVLNLRNNLFVKTGSYDRTQPLSRRLHLTDNLEQNSEENKTNHGRLEGSKLKVVTVLETPFVMKTNKSDGSFVYEGYAIDLLKEIAKQHKFIYEIYESPDGMYGAEENGRWNGAIKELLDGNADIAVTALTITEAREKVVDFTASYEYYTEDLLIKKDTSKEGLDLMHFLSPFTIENWTAVLLVLLLVATVLYSVNFCSPYGMKNEGGSGTAPEFCLSNCMWFSVACMLQQGADYQPKPTSARILAGSFWFYVLVWVATYTAYLAATFTVDQRLHSINSLEGAIDSGRKFTFLNGSNVYSFFRDTDFPLYKKVWERMIISSSTADAVKLVRQNNAIYISGGTISEYTAGKNPCDLRLVPGLTTPEGMGFALKSGDPRLDNMTLSILYLRDNGHMSKLKRKWWLFKHDCVTQTQTIFKQHQITLDKMLGVFALLGVGVFVSFVVLAMEILWHKKKASIYSLRTESVQPADDKE</sequence>
<feature type="disulfide bond" evidence="17">
    <location>
        <begin position="725"/>
        <end position="780"/>
    </location>
</feature>
<dbReference type="InterPro" id="IPR028082">
    <property type="entry name" value="Peripla_BP_I"/>
</dbReference>
<dbReference type="Pfam" id="PF01094">
    <property type="entry name" value="ANF_receptor"/>
    <property type="match status" value="1"/>
</dbReference>
<evidence type="ECO:0000256" key="1">
    <source>
        <dbReference type="ARBA" id="ARBA00004651"/>
    </source>
</evidence>
<feature type="site" description="Interaction with the cone snail toxin Con-ikot-ikot" evidence="16">
    <location>
        <position position="675"/>
    </location>
</feature>
<keyword evidence="6" id="KW-0770">Synapse</keyword>
<dbReference type="InterPro" id="IPR001828">
    <property type="entry name" value="ANF_lig-bd_rcpt"/>
</dbReference>
<keyword evidence="8 18" id="KW-0472">Membrane</keyword>
<evidence type="ECO:0000256" key="16">
    <source>
        <dbReference type="PIRSR" id="PIRSR601508-2"/>
    </source>
</evidence>
<dbReference type="InterPro" id="IPR001508">
    <property type="entry name" value="Iono_Glu_rcpt_met"/>
</dbReference>
<feature type="site" description="Crucial to convey clamshell closure to channel opening" evidence="16">
    <location>
        <position position="649"/>
    </location>
</feature>
<dbReference type="Gene3D" id="1.10.287.70">
    <property type="match status" value="1"/>
</dbReference>
<dbReference type="SUPFAM" id="SSF53822">
    <property type="entry name" value="Periplasmic binding protein-like I"/>
    <property type="match status" value="1"/>
</dbReference>
<feature type="chain" id="PRO_5028386870" evidence="19">
    <location>
        <begin position="32"/>
        <end position="844"/>
    </location>
</feature>
<dbReference type="RefSeq" id="XP_031550868.1">
    <property type="nucleotide sequence ID" value="XM_031695008.1"/>
</dbReference>
<evidence type="ECO:0000256" key="12">
    <source>
        <dbReference type="ARBA" id="ARBA00023286"/>
    </source>
</evidence>
<keyword evidence="13" id="KW-0407">Ion channel</keyword>
<keyword evidence="7" id="KW-0406">Ion transport</keyword>
<dbReference type="Gene3D" id="3.40.50.2300">
    <property type="match status" value="2"/>
</dbReference>
<dbReference type="KEGG" id="aten:116288240"/>
<dbReference type="InParanoid" id="A0A6P8H631"/>
<feature type="domain" description="Ionotropic glutamate receptor C-terminal" evidence="20">
    <location>
        <begin position="422"/>
        <end position="776"/>
    </location>
</feature>
<evidence type="ECO:0000259" key="20">
    <source>
        <dbReference type="SMART" id="SM00079"/>
    </source>
</evidence>
<keyword evidence="2" id="KW-0813">Transport</keyword>
<dbReference type="SUPFAM" id="SSF53850">
    <property type="entry name" value="Periplasmic binding protein-like II"/>
    <property type="match status" value="1"/>
</dbReference>
<dbReference type="OrthoDB" id="5958147at2759"/>
<feature type="transmembrane region" description="Helical" evidence="18">
    <location>
        <begin position="616"/>
        <end position="638"/>
    </location>
</feature>
<dbReference type="GO" id="GO:0038023">
    <property type="term" value="F:signaling receptor activity"/>
    <property type="evidence" value="ECO:0007669"/>
    <property type="project" value="InterPro"/>
</dbReference>
<dbReference type="InterPro" id="IPR015683">
    <property type="entry name" value="Ionotropic_Glu_rcpt"/>
</dbReference>
<dbReference type="FunFam" id="1.10.287.70:FF:000143">
    <property type="entry name" value="Probable glutamate receptor"/>
    <property type="match status" value="1"/>
</dbReference>
<accession>A0A6P8H631</accession>
<evidence type="ECO:0000256" key="7">
    <source>
        <dbReference type="ARBA" id="ARBA00023065"/>
    </source>
</evidence>
<organism evidence="22 23">
    <name type="scientific">Actinia tenebrosa</name>
    <name type="common">Australian red waratah sea anemone</name>
    <dbReference type="NCBI Taxonomy" id="6105"/>
    <lineage>
        <taxon>Eukaryota</taxon>
        <taxon>Metazoa</taxon>
        <taxon>Cnidaria</taxon>
        <taxon>Anthozoa</taxon>
        <taxon>Hexacorallia</taxon>
        <taxon>Actiniaria</taxon>
        <taxon>Actiniidae</taxon>
        <taxon>Actinia</taxon>
    </lineage>
</organism>
<evidence type="ECO:0000256" key="19">
    <source>
        <dbReference type="SAM" id="SignalP"/>
    </source>
</evidence>
<keyword evidence="5 18" id="KW-1133">Transmembrane helix</keyword>
<comment type="subcellular location">
    <subcellularLocation>
        <location evidence="1">Cell membrane</location>
        <topology evidence="1">Multi-pass membrane protein</topology>
    </subcellularLocation>
    <subcellularLocation>
        <location evidence="14">Postsynaptic cell membrane</location>
    </subcellularLocation>
</comment>
<dbReference type="FunFam" id="3.40.190.10:FF:000024">
    <property type="entry name" value="Glutamate receptor, ionotropic, delta 1"/>
    <property type="match status" value="1"/>
</dbReference>
<keyword evidence="22" id="KW-1185">Reference proteome</keyword>
<keyword evidence="17" id="KW-1015">Disulfide bond</keyword>
<dbReference type="GO" id="GO:0015276">
    <property type="term" value="F:ligand-gated monoatomic ion channel activity"/>
    <property type="evidence" value="ECO:0007669"/>
    <property type="project" value="InterPro"/>
</dbReference>
<name>A0A6P8H631_ACTTE</name>
<keyword evidence="9" id="KW-0675">Receptor</keyword>
<evidence type="ECO:0000256" key="15">
    <source>
        <dbReference type="PIRSR" id="PIRSR601508-1"/>
    </source>
</evidence>
<keyword evidence="12" id="KW-1071">Ligand-gated ion channel</keyword>
<dbReference type="SMART" id="SM00079">
    <property type="entry name" value="PBPe"/>
    <property type="match status" value="1"/>
</dbReference>
<dbReference type="Pfam" id="PF10613">
    <property type="entry name" value="Lig_chan-Glu_bd"/>
    <property type="match status" value="1"/>
</dbReference>
<evidence type="ECO:0000256" key="13">
    <source>
        <dbReference type="ARBA" id="ARBA00023303"/>
    </source>
</evidence>
<feature type="signal peptide" evidence="19">
    <location>
        <begin position="1"/>
        <end position="31"/>
    </location>
</feature>
<dbReference type="SMART" id="SM00918">
    <property type="entry name" value="Lig_chan-Glu_bd"/>
    <property type="match status" value="1"/>
</dbReference>
<evidence type="ECO:0000256" key="8">
    <source>
        <dbReference type="ARBA" id="ARBA00023136"/>
    </source>
</evidence>
<evidence type="ECO:0000256" key="3">
    <source>
        <dbReference type="ARBA" id="ARBA00022475"/>
    </source>
</evidence>
<dbReference type="Proteomes" id="UP000515163">
    <property type="component" value="Unplaced"/>
</dbReference>
<dbReference type="PRINTS" id="PR00177">
    <property type="entry name" value="NMDARECEPTOR"/>
</dbReference>
<keyword evidence="3" id="KW-1003">Cell membrane</keyword>
<evidence type="ECO:0000313" key="23">
    <source>
        <dbReference type="RefSeq" id="XP_031550868.1"/>
    </source>
</evidence>
<evidence type="ECO:0000256" key="4">
    <source>
        <dbReference type="ARBA" id="ARBA00022692"/>
    </source>
</evidence>
<gene>
    <name evidence="23" type="primary">LOC116288240</name>
</gene>
<feature type="domain" description="Ionotropic glutamate receptor L-glutamate and glycine-binding" evidence="21">
    <location>
        <begin position="432"/>
        <end position="492"/>
    </location>
</feature>
<proteinExistence type="predicted"/>
<feature type="binding site" evidence="15">
    <location>
        <position position="508"/>
    </location>
    <ligand>
        <name>L-glutamate</name>
        <dbReference type="ChEBI" id="CHEBI:29985"/>
    </ligand>
</feature>
<evidence type="ECO:0000256" key="11">
    <source>
        <dbReference type="ARBA" id="ARBA00023257"/>
    </source>
</evidence>
<evidence type="ECO:0000256" key="6">
    <source>
        <dbReference type="ARBA" id="ARBA00023018"/>
    </source>
</evidence>
<evidence type="ECO:0000256" key="10">
    <source>
        <dbReference type="ARBA" id="ARBA00023180"/>
    </source>
</evidence>
<dbReference type="Gene3D" id="3.40.190.10">
    <property type="entry name" value="Periplasmic binding protein-like II"/>
    <property type="match status" value="1"/>
</dbReference>
<evidence type="ECO:0000313" key="22">
    <source>
        <dbReference type="Proteomes" id="UP000515163"/>
    </source>
</evidence>
<evidence type="ECO:0000256" key="14">
    <source>
        <dbReference type="ARBA" id="ARBA00034100"/>
    </source>
</evidence>
<keyword evidence="10" id="KW-0325">Glycoprotein</keyword>
<keyword evidence="11" id="KW-0628">Postsynaptic cell membrane</keyword>
<protein>
    <submittedName>
        <fullName evidence="23">Glutamate receptor 3-like isoform X1</fullName>
    </submittedName>
</protein>
<evidence type="ECO:0000259" key="21">
    <source>
        <dbReference type="SMART" id="SM00918"/>
    </source>
</evidence>
<feature type="binding site" evidence="15">
    <location>
        <position position="503"/>
    </location>
    <ligand>
        <name>L-glutamate</name>
        <dbReference type="ChEBI" id="CHEBI:29985"/>
    </ligand>
</feature>
<feature type="transmembrane region" description="Helical" evidence="18">
    <location>
        <begin position="550"/>
        <end position="567"/>
    </location>
</feature>
<dbReference type="AlphaFoldDB" id="A0A6P8H631"/>
<evidence type="ECO:0000256" key="2">
    <source>
        <dbReference type="ARBA" id="ARBA00022448"/>
    </source>
</evidence>
<evidence type="ECO:0000256" key="18">
    <source>
        <dbReference type="SAM" id="Phobius"/>
    </source>
</evidence>
<evidence type="ECO:0000256" key="5">
    <source>
        <dbReference type="ARBA" id="ARBA00022989"/>
    </source>
</evidence>
<feature type="transmembrane region" description="Helical" evidence="18">
    <location>
        <begin position="798"/>
        <end position="822"/>
    </location>
</feature>
<evidence type="ECO:0000256" key="9">
    <source>
        <dbReference type="ARBA" id="ARBA00023170"/>
    </source>
</evidence>